<sequence length="295" mass="33199">MGCDGGTIPKRDELVKTKKKPEKKDKDAELSFRWRHCSLSQQPLQKPIVACGLGKLYNKVAVLEALLDRNNIPDVAKHIKSLKDVKDLTLISNPAFQEEAEKGDGYIDRQAAPFICPVIGIEMSGRFKFCLLWSCGCVMSERALKTIKTKTCHKCQQPFQESDIVILNATDDDLDLMQTRLDARTARIKAEKKAKKSAVKKEPEEVMESIPSTSSGNVSNDVKVVPKEKKIVKSEKRPVQNDNEIPNPAFKKTKGDYSVAKDPSTSEVFKSLFTSHKNAKEQTRAHWVTYNPFYN</sequence>
<organism evidence="5">
    <name type="scientific">Clastoptera arizonana</name>
    <name type="common">Arizona spittle bug</name>
    <dbReference type="NCBI Taxonomy" id="38151"/>
    <lineage>
        <taxon>Eukaryota</taxon>
        <taxon>Metazoa</taxon>
        <taxon>Ecdysozoa</taxon>
        <taxon>Arthropoda</taxon>
        <taxon>Hexapoda</taxon>
        <taxon>Insecta</taxon>
        <taxon>Pterygota</taxon>
        <taxon>Neoptera</taxon>
        <taxon>Paraneoptera</taxon>
        <taxon>Hemiptera</taxon>
        <taxon>Auchenorrhyncha</taxon>
        <taxon>Cercopoidea</taxon>
        <taxon>Clastopteridae</taxon>
        <taxon>Clastoptera</taxon>
    </lineage>
</organism>
<dbReference type="PANTHER" id="PTHR12775:SF0">
    <property type="entry name" value="REPLICATION TERMINATION FACTOR 2"/>
    <property type="match status" value="1"/>
</dbReference>
<evidence type="ECO:0000256" key="3">
    <source>
        <dbReference type="ARBA" id="ARBA00030367"/>
    </source>
</evidence>
<proteinExistence type="inferred from homology"/>
<evidence type="ECO:0000256" key="1">
    <source>
        <dbReference type="ARBA" id="ARBA00009885"/>
    </source>
</evidence>
<comment type="similarity">
    <text evidence="1">Belongs to the rtf2 family.</text>
</comment>
<dbReference type="InterPro" id="IPR027799">
    <property type="entry name" value="Rtf2_RING-finger"/>
</dbReference>
<gene>
    <name evidence="5" type="ORF">g.38503</name>
</gene>
<evidence type="ECO:0000256" key="2">
    <source>
        <dbReference type="ARBA" id="ARBA00015157"/>
    </source>
</evidence>
<feature type="compositionally biased region" description="Basic and acidic residues" evidence="4">
    <location>
        <begin position="224"/>
        <end position="239"/>
    </location>
</feature>
<protein>
    <recommendedName>
        <fullName evidence="2">Replication termination factor 2</fullName>
    </recommendedName>
    <alternativeName>
        <fullName evidence="3">Replication termination factor 2 domain-containing protein 1</fullName>
    </alternativeName>
</protein>
<dbReference type="InterPro" id="IPR006735">
    <property type="entry name" value="Rtf2"/>
</dbReference>
<dbReference type="PANTHER" id="PTHR12775">
    <property type="entry name" value="PROTEIN C20ORF43 HOMOLOG"/>
    <property type="match status" value="1"/>
</dbReference>
<dbReference type="Pfam" id="PF04641">
    <property type="entry name" value="Rtf2"/>
    <property type="match status" value="1"/>
</dbReference>
<feature type="region of interest" description="Disordered" evidence="4">
    <location>
        <begin position="192"/>
        <end position="258"/>
    </location>
</feature>
<reference evidence="5" key="1">
    <citation type="submission" date="2015-12" db="EMBL/GenBank/DDBJ databases">
        <title>De novo transcriptome assembly of four potential Pierce s Disease insect vectors from Arizona vineyards.</title>
        <authorList>
            <person name="Tassone E.E."/>
        </authorList>
    </citation>
    <scope>NUCLEOTIDE SEQUENCE</scope>
</reference>
<feature type="compositionally biased region" description="Polar residues" evidence="4">
    <location>
        <begin position="210"/>
        <end position="220"/>
    </location>
</feature>
<accession>A0A1B6CZ21</accession>
<evidence type="ECO:0000313" key="5">
    <source>
        <dbReference type="EMBL" id="JAS18716.1"/>
    </source>
</evidence>
<evidence type="ECO:0000256" key="4">
    <source>
        <dbReference type="SAM" id="MobiDB-lite"/>
    </source>
</evidence>
<dbReference type="GO" id="GO:0005634">
    <property type="term" value="C:nucleus"/>
    <property type="evidence" value="ECO:0007669"/>
    <property type="project" value="TreeGrafter"/>
</dbReference>
<dbReference type="AlphaFoldDB" id="A0A1B6CZ21"/>
<dbReference type="GO" id="GO:0006274">
    <property type="term" value="P:DNA replication termination"/>
    <property type="evidence" value="ECO:0007669"/>
    <property type="project" value="TreeGrafter"/>
</dbReference>
<name>A0A1B6CZ21_9HEMI</name>
<feature type="compositionally biased region" description="Basic and acidic residues" evidence="4">
    <location>
        <begin position="9"/>
        <end position="27"/>
    </location>
</feature>
<feature type="region of interest" description="Disordered" evidence="4">
    <location>
        <begin position="1"/>
        <end position="27"/>
    </location>
</feature>
<dbReference type="EMBL" id="GEDC01018582">
    <property type="protein sequence ID" value="JAS18716.1"/>
    <property type="molecule type" value="Transcribed_RNA"/>
</dbReference>
<dbReference type="CDD" id="cd16653">
    <property type="entry name" value="RING-like_Rtf2"/>
    <property type="match status" value="1"/>
</dbReference>